<evidence type="ECO:0000313" key="1">
    <source>
        <dbReference type="EMBL" id="CAD7004257.1"/>
    </source>
</evidence>
<keyword evidence="2" id="KW-1185">Reference proteome</keyword>
<sequence>MLITGIMLTKDDICNGNNAVCLHHIAQSQSPPSTHFININATNYLVALLFAAGDQQTNRQRKELQQQRESEILKLKQQTQQLGATSSGGKN</sequence>
<evidence type="ECO:0000313" key="2">
    <source>
        <dbReference type="Proteomes" id="UP000606786"/>
    </source>
</evidence>
<protein>
    <submittedName>
        <fullName evidence="1">(Mediterranean fruit fly) hypothetical protein</fullName>
    </submittedName>
</protein>
<dbReference type="EMBL" id="CAJHJT010000034">
    <property type="protein sequence ID" value="CAD7004257.1"/>
    <property type="molecule type" value="Genomic_DNA"/>
</dbReference>
<dbReference type="AlphaFoldDB" id="A0A811V317"/>
<gene>
    <name evidence="1" type="ORF">CCAP1982_LOCUS12677</name>
</gene>
<reference evidence="1" key="1">
    <citation type="submission" date="2020-11" db="EMBL/GenBank/DDBJ databases">
        <authorList>
            <person name="Whitehead M."/>
        </authorList>
    </citation>
    <scope>NUCLEOTIDE SEQUENCE</scope>
    <source>
        <strain evidence="1">EGII</strain>
    </source>
</reference>
<comment type="caution">
    <text evidence="1">The sequence shown here is derived from an EMBL/GenBank/DDBJ whole genome shotgun (WGS) entry which is preliminary data.</text>
</comment>
<name>A0A811V317_CERCA</name>
<proteinExistence type="predicted"/>
<organism evidence="1 2">
    <name type="scientific">Ceratitis capitata</name>
    <name type="common">Mediterranean fruit fly</name>
    <name type="synonym">Tephritis capitata</name>
    <dbReference type="NCBI Taxonomy" id="7213"/>
    <lineage>
        <taxon>Eukaryota</taxon>
        <taxon>Metazoa</taxon>
        <taxon>Ecdysozoa</taxon>
        <taxon>Arthropoda</taxon>
        <taxon>Hexapoda</taxon>
        <taxon>Insecta</taxon>
        <taxon>Pterygota</taxon>
        <taxon>Neoptera</taxon>
        <taxon>Endopterygota</taxon>
        <taxon>Diptera</taxon>
        <taxon>Brachycera</taxon>
        <taxon>Muscomorpha</taxon>
        <taxon>Tephritoidea</taxon>
        <taxon>Tephritidae</taxon>
        <taxon>Ceratitis</taxon>
        <taxon>Ceratitis</taxon>
    </lineage>
</organism>
<dbReference type="Proteomes" id="UP000606786">
    <property type="component" value="Unassembled WGS sequence"/>
</dbReference>
<accession>A0A811V317</accession>